<dbReference type="PROSITE" id="PS50929">
    <property type="entry name" value="ABC_TM1F"/>
    <property type="match status" value="1"/>
</dbReference>
<evidence type="ECO:0000256" key="10">
    <source>
        <dbReference type="SAM" id="Phobius"/>
    </source>
</evidence>
<evidence type="ECO:0000256" key="6">
    <source>
        <dbReference type="ARBA" id="ARBA00022840"/>
    </source>
</evidence>
<name>A0A369MMR8_EGGLN</name>
<feature type="transmembrane region" description="Helical" evidence="10">
    <location>
        <begin position="244"/>
        <end position="265"/>
    </location>
</feature>
<dbReference type="Pfam" id="PF00664">
    <property type="entry name" value="ABC_membrane"/>
    <property type="match status" value="1"/>
</dbReference>
<dbReference type="EMBL" id="PPUQ01000017">
    <property type="protein sequence ID" value="RDC36260.1"/>
    <property type="molecule type" value="Genomic_DNA"/>
</dbReference>
<sequence length="577" mass="62407">MITTQIDDLVGRPTGVKTQAFLYVLCGLAEAAVYVALLPLLRSLIAGDYVAAGYLVALAAALALLHSVIGFFADNRGYYIGIEQICHALQDALGDHIVRLPLGWFTKERSGQVAALLTKELQMAMDVPSTFLRQMVIAVTTPAAVVVLFLFVDWRIGLVFVIAAPLLLWASRAMAKAAGEGHRQEELSNAEVAARVLEFAHAQPVLRATKRSVEGWDALQQAIERDRAATVATLRMASAPVARYTMLIQVVFAVVFATATALLAWGQIDVASYVFVAVLSLRLVDPLTLIGSQGMALRVAKNALDASEGILKTPPLPETRNPRVPCGSSVVFDRVGFAYEESRPVLQGVSLTCPERSLTALVGPSGSGKTTLTRLVARFWDVSEGSVSIGGVDVRDMRPDELMQQISLVFQDVYLFDGTIEENVLAGRPDATPEEVRRAAHVARLDEVAARLEQGWDTPVGEGGCRLSGGERQRVAIARALLKDSPIVLFDEATAALDAENEAAIVEAMHELARDRTVIAIAHRLSTIAAADQIAVLEKGCITQQGTHGDLVKVPGRYRSFWRERQQAAGWRLASEQ</sequence>
<dbReference type="InterPro" id="IPR027417">
    <property type="entry name" value="P-loop_NTPase"/>
</dbReference>
<organism evidence="13 16">
    <name type="scientific">Eggerthella lenta</name>
    <name type="common">Eubacterium lentum</name>
    <dbReference type="NCBI Taxonomy" id="84112"/>
    <lineage>
        <taxon>Bacteria</taxon>
        <taxon>Bacillati</taxon>
        <taxon>Actinomycetota</taxon>
        <taxon>Coriobacteriia</taxon>
        <taxon>Eggerthellales</taxon>
        <taxon>Eggerthellaceae</taxon>
        <taxon>Eggerthella</taxon>
    </lineage>
</organism>
<evidence type="ECO:0000313" key="16">
    <source>
        <dbReference type="Proteomes" id="UP000253970"/>
    </source>
</evidence>
<feature type="transmembrane region" description="Helical" evidence="10">
    <location>
        <begin position="21"/>
        <end position="45"/>
    </location>
</feature>
<dbReference type="GeneID" id="69512481"/>
<feature type="transmembrane region" description="Helical" evidence="10">
    <location>
        <begin position="158"/>
        <end position="175"/>
    </location>
</feature>
<evidence type="ECO:0000256" key="3">
    <source>
        <dbReference type="ARBA" id="ARBA00022475"/>
    </source>
</evidence>
<dbReference type="GO" id="GO:0140359">
    <property type="term" value="F:ABC-type transporter activity"/>
    <property type="evidence" value="ECO:0007669"/>
    <property type="project" value="InterPro"/>
</dbReference>
<keyword evidence="4 10" id="KW-0812">Transmembrane</keyword>
<dbReference type="GO" id="GO:0016887">
    <property type="term" value="F:ATP hydrolysis activity"/>
    <property type="evidence" value="ECO:0007669"/>
    <property type="project" value="InterPro"/>
</dbReference>
<dbReference type="InterPro" id="IPR036640">
    <property type="entry name" value="ABC1_TM_sf"/>
</dbReference>
<evidence type="ECO:0000256" key="5">
    <source>
        <dbReference type="ARBA" id="ARBA00022741"/>
    </source>
</evidence>
<dbReference type="GO" id="GO:0005524">
    <property type="term" value="F:ATP binding"/>
    <property type="evidence" value="ECO:0007669"/>
    <property type="project" value="UniProtKB-KW"/>
</dbReference>
<evidence type="ECO:0000256" key="4">
    <source>
        <dbReference type="ARBA" id="ARBA00022692"/>
    </source>
</evidence>
<reference evidence="15 16" key="1">
    <citation type="journal article" date="2018" name="Elife">
        <title>Discovery and characterization of a prevalent human gut bacterial enzyme sufficient for the inactivation of a family of plant toxins.</title>
        <authorList>
            <person name="Koppel N."/>
            <person name="Bisanz J.E."/>
            <person name="Pandelia M.E."/>
            <person name="Turnbaugh P.J."/>
            <person name="Balskus E.P."/>
        </authorList>
    </citation>
    <scope>NUCLEOTIDE SEQUENCE [LARGE SCALE GENOMIC DNA]</scope>
    <source>
        <strain evidence="14 15">16A</strain>
        <strain evidence="13 16">W1 BHI 6</strain>
    </source>
</reference>
<dbReference type="RefSeq" id="WP_015761533.1">
    <property type="nucleotide sequence ID" value="NZ_AP025575.1"/>
</dbReference>
<dbReference type="PANTHER" id="PTHR24221">
    <property type="entry name" value="ATP-BINDING CASSETTE SUB-FAMILY B"/>
    <property type="match status" value="1"/>
</dbReference>
<feature type="transmembrane region" description="Helical" evidence="10">
    <location>
        <begin position="131"/>
        <end position="152"/>
    </location>
</feature>
<proteinExistence type="inferred from homology"/>
<keyword evidence="8 10" id="KW-0472">Membrane</keyword>
<dbReference type="AlphaFoldDB" id="A0A369MMR8"/>
<keyword evidence="5" id="KW-0547">Nucleotide-binding</keyword>
<keyword evidence="7 10" id="KW-1133">Transmembrane helix</keyword>
<dbReference type="PROSITE" id="PS50893">
    <property type="entry name" value="ABC_TRANSPORTER_2"/>
    <property type="match status" value="1"/>
</dbReference>
<dbReference type="InterPro" id="IPR039421">
    <property type="entry name" value="Type_1_exporter"/>
</dbReference>
<dbReference type="PANTHER" id="PTHR24221:SF654">
    <property type="entry name" value="ATP-BINDING CASSETTE SUB-FAMILY B MEMBER 6"/>
    <property type="match status" value="1"/>
</dbReference>
<accession>A0A369MMR8</accession>
<comment type="subcellular location">
    <subcellularLocation>
        <location evidence="1">Cell inner membrane</location>
        <topology evidence="1">Multi-pass membrane protein</topology>
    </subcellularLocation>
</comment>
<dbReference type="Pfam" id="PF00005">
    <property type="entry name" value="ABC_tran"/>
    <property type="match status" value="1"/>
</dbReference>
<evidence type="ECO:0000256" key="1">
    <source>
        <dbReference type="ARBA" id="ARBA00004429"/>
    </source>
</evidence>
<evidence type="ECO:0000256" key="9">
    <source>
        <dbReference type="ARBA" id="ARBA00023455"/>
    </source>
</evidence>
<dbReference type="Proteomes" id="UP000253970">
    <property type="component" value="Unassembled WGS sequence"/>
</dbReference>
<dbReference type="InterPro" id="IPR011527">
    <property type="entry name" value="ABC1_TM_dom"/>
</dbReference>
<evidence type="ECO:0000313" key="14">
    <source>
        <dbReference type="EMBL" id="RDC36260.1"/>
    </source>
</evidence>
<keyword evidence="3" id="KW-1003">Cell membrane</keyword>
<dbReference type="InterPro" id="IPR003593">
    <property type="entry name" value="AAA+_ATPase"/>
</dbReference>
<dbReference type="OMA" id="IEQICHA"/>
<evidence type="ECO:0000259" key="11">
    <source>
        <dbReference type="PROSITE" id="PS50893"/>
    </source>
</evidence>
<dbReference type="SMART" id="SM00382">
    <property type="entry name" value="AAA"/>
    <property type="match status" value="1"/>
</dbReference>
<keyword evidence="6 13" id="KW-0067">ATP-binding</keyword>
<protein>
    <submittedName>
        <fullName evidence="13">ABC transporter ATP-binding protein</fullName>
    </submittedName>
</protein>
<dbReference type="GO" id="GO:0034040">
    <property type="term" value="F:ATPase-coupled lipid transmembrane transporter activity"/>
    <property type="evidence" value="ECO:0007669"/>
    <property type="project" value="TreeGrafter"/>
</dbReference>
<keyword evidence="2" id="KW-0813">Transport</keyword>
<comment type="caution">
    <text evidence="13">The sequence shown here is derived from an EMBL/GenBank/DDBJ whole genome shotgun (WGS) entry which is preliminary data.</text>
</comment>
<evidence type="ECO:0000313" key="15">
    <source>
        <dbReference type="Proteomes" id="UP000253915"/>
    </source>
</evidence>
<feature type="domain" description="ABC transmembrane type-1" evidence="12">
    <location>
        <begin position="20"/>
        <end position="297"/>
    </location>
</feature>
<dbReference type="PROSITE" id="PS00211">
    <property type="entry name" value="ABC_TRANSPORTER_1"/>
    <property type="match status" value="1"/>
</dbReference>
<dbReference type="EMBL" id="PPTU01000005">
    <property type="protein sequence ID" value="RDB72059.1"/>
    <property type="molecule type" value="Genomic_DNA"/>
</dbReference>
<evidence type="ECO:0000256" key="2">
    <source>
        <dbReference type="ARBA" id="ARBA00022448"/>
    </source>
</evidence>
<gene>
    <name evidence="14" type="ORF">C1853_11495</name>
    <name evidence="13" type="ORF">C1875_05050</name>
</gene>
<dbReference type="Gene3D" id="1.20.1560.10">
    <property type="entry name" value="ABC transporter type 1, transmembrane domain"/>
    <property type="match status" value="1"/>
</dbReference>
<evidence type="ECO:0000256" key="7">
    <source>
        <dbReference type="ARBA" id="ARBA00022989"/>
    </source>
</evidence>
<dbReference type="Proteomes" id="UP000253915">
    <property type="component" value="Unassembled WGS sequence"/>
</dbReference>
<comment type="similarity">
    <text evidence="9">Belongs to the ABC transporter superfamily. Siderophore-Fe(3+) uptake transporter (SIUT) (TC 3.A.1.21) family.</text>
</comment>
<dbReference type="FunFam" id="3.40.50.300:FF:000221">
    <property type="entry name" value="Multidrug ABC transporter ATP-binding protein"/>
    <property type="match status" value="1"/>
</dbReference>
<dbReference type="InterPro" id="IPR003439">
    <property type="entry name" value="ABC_transporter-like_ATP-bd"/>
</dbReference>
<feature type="domain" description="ABC transporter" evidence="11">
    <location>
        <begin position="330"/>
        <end position="564"/>
    </location>
</feature>
<dbReference type="Gene3D" id="3.40.50.300">
    <property type="entry name" value="P-loop containing nucleotide triphosphate hydrolases"/>
    <property type="match status" value="1"/>
</dbReference>
<evidence type="ECO:0000259" key="12">
    <source>
        <dbReference type="PROSITE" id="PS50929"/>
    </source>
</evidence>
<dbReference type="InterPro" id="IPR017871">
    <property type="entry name" value="ABC_transporter-like_CS"/>
</dbReference>
<dbReference type="GO" id="GO:0005886">
    <property type="term" value="C:plasma membrane"/>
    <property type="evidence" value="ECO:0007669"/>
    <property type="project" value="UniProtKB-SubCell"/>
</dbReference>
<feature type="transmembrane region" description="Helical" evidence="10">
    <location>
        <begin position="51"/>
        <end position="73"/>
    </location>
</feature>
<evidence type="ECO:0000313" key="13">
    <source>
        <dbReference type="EMBL" id="RDB72059.1"/>
    </source>
</evidence>
<dbReference type="SUPFAM" id="SSF90123">
    <property type="entry name" value="ABC transporter transmembrane region"/>
    <property type="match status" value="1"/>
</dbReference>
<evidence type="ECO:0000256" key="8">
    <source>
        <dbReference type="ARBA" id="ARBA00023136"/>
    </source>
</evidence>
<dbReference type="SUPFAM" id="SSF52540">
    <property type="entry name" value="P-loop containing nucleoside triphosphate hydrolases"/>
    <property type="match status" value="1"/>
</dbReference>